<feature type="non-terminal residue" evidence="1">
    <location>
        <position position="211"/>
    </location>
</feature>
<proteinExistence type="predicted"/>
<evidence type="ECO:0000313" key="1">
    <source>
        <dbReference type="EMBL" id="GAJ09296.1"/>
    </source>
</evidence>
<comment type="caution">
    <text evidence="1">The sequence shown here is derived from an EMBL/GenBank/DDBJ whole genome shotgun (WGS) entry which is preliminary data.</text>
</comment>
<protein>
    <submittedName>
        <fullName evidence="1">Uncharacterized protein</fullName>
    </submittedName>
</protein>
<dbReference type="AlphaFoldDB" id="X1V8V4"/>
<organism evidence="1">
    <name type="scientific">marine sediment metagenome</name>
    <dbReference type="NCBI Taxonomy" id="412755"/>
    <lineage>
        <taxon>unclassified sequences</taxon>
        <taxon>metagenomes</taxon>
        <taxon>ecological metagenomes</taxon>
    </lineage>
</organism>
<accession>X1V8V4</accession>
<reference evidence="1" key="1">
    <citation type="journal article" date="2014" name="Front. Microbiol.">
        <title>High frequency of phylogenetically diverse reductive dehalogenase-homologous genes in deep subseafloor sedimentary metagenomes.</title>
        <authorList>
            <person name="Kawai M."/>
            <person name="Futagami T."/>
            <person name="Toyoda A."/>
            <person name="Takaki Y."/>
            <person name="Nishi S."/>
            <person name="Hori S."/>
            <person name="Arai W."/>
            <person name="Tsubouchi T."/>
            <person name="Morono Y."/>
            <person name="Uchiyama I."/>
            <person name="Ito T."/>
            <person name="Fujiyama A."/>
            <person name="Inagaki F."/>
            <person name="Takami H."/>
        </authorList>
    </citation>
    <scope>NUCLEOTIDE SEQUENCE</scope>
    <source>
        <strain evidence="1">Expedition CK06-06</strain>
    </source>
</reference>
<gene>
    <name evidence="1" type="ORF">S12H4_41791</name>
</gene>
<sequence>MTLGLLGLIFVQGYWIKKAVKLKEQQFKYYVNQSLTAVTNEMEQREALLYVVDELVFSMVDSAAKQLLYNFPPYSAVPIQSEKEKDKINEIKIETSTSFYKHNYYLSEDSQNNSLSISNSIGLSTIDPDMNNPLEVLSYPDQIVNAYLKQKVNNKTVIINKVMDKMIKHKPEVEERIDFNTINTLLEKEFKKRGININYQFAVKKANAGLV</sequence>
<dbReference type="EMBL" id="BARW01025502">
    <property type="protein sequence ID" value="GAJ09296.1"/>
    <property type="molecule type" value="Genomic_DNA"/>
</dbReference>
<name>X1V8V4_9ZZZZ</name>